<dbReference type="Proteomes" id="UP001595904">
    <property type="component" value="Unassembled WGS sequence"/>
</dbReference>
<evidence type="ECO:0000256" key="5">
    <source>
        <dbReference type="SAM" id="Phobius"/>
    </source>
</evidence>
<evidence type="ECO:0000256" key="4">
    <source>
        <dbReference type="ARBA" id="ARBA00023136"/>
    </source>
</evidence>
<dbReference type="EMBL" id="JBHSDU010000015">
    <property type="protein sequence ID" value="MFC4313625.1"/>
    <property type="molecule type" value="Genomic_DNA"/>
</dbReference>
<organism evidence="6 7">
    <name type="scientific">Steroidobacter flavus</name>
    <dbReference type="NCBI Taxonomy" id="1842136"/>
    <lineage>
        <taxon>Bacteria</taxon>
        <taxon>Pseudomonadati</taxon>
        <taxon>Pseudomonadota</taxon>
        <taxon>Gammaproteobacteria</taxon>
        <taxon>Steroidobacterales</taxon>
        <taxon>Steroidobacteraceae</taxon>
        <taxon>Steroidobacter</taxon>
    </lineage>
</organism>
<dbReference type="PANTHER" id="PTHR43847">
    <property type="entry name" value="BLL3993 PROTEIN"/>
    <property type="match status" value="1"/>
</dbReference>
<evidence type="ECO:0000256" key="3">
    <source>
        <dbReference type="ARBA" id="ARBA00022989"/>
    </source>
</evidence>
<dbReference type="RefSeq" id="WP_380604107.1">
    <property type="nucleotide sequence ID" value="NZ_JBHSDU010000015.1"/>
</dbReference>
<keyword evidence="4 5" id="KW-0472">Membrane</keyword>
<evidence type="ECO:0000313" key="6">
    <source>
        <dbReference type="EMBL" id="MFC4313625.1"/>
    </source>
</evidence>
<comment type="caution">
    <text evidence="6">The sequence shown here is derived from an EMBL/GenBank/DDBJ whole genome shotgun (WGS) entry which is preliminary data.</text>
</comment>
<keyword evidence="2 5" id="KW-0812">Transmembrane</keyword>
<gene>
    <name evidence="6" type="ORF">ACFPN2_31415</name>
</gene>
<comment type="subcellular location">
    <subcellularLocation>
        <location evidence="1">Membrane</location>
        <topology evidence="1">Multi-pass membrane protein</topology>
    </subcellularLocation>
</comment>
<keyword evidence="6" id="KW-0489">Methyltransferase</keyword>
<keyword evidence="6" id="KW-0808">Transferase</keyword>
<reference evidence="7" key="1">
    <citation type="journal article" date="2019" name="Int. J. Syst. Evol. Microbiol.">
        <title>The Global Catalogue of Microorganisms (GCM) 10K type strain sequencing project: providing services to taxonomists for standard genome sequencing and annotation.</title>
        <authorList>
            <consortium name="The Broad Institute Genomics Platform"/>
            <consortium name="The Broad Institute Genome Sequencing Center for Infectious Disease"/>
            <person name="Wu L."/>
            <person name="Ma J."/>
        </authorList>
    </citation>
    <scope>NUCLEOTIDE SEQUENCE [LARGE SCALE GENOMIC DNA]</scope>
    <source>
        <strain evidence="7">CGMCC 1.10759</strain>
    </source>
</reference>
<dbReference type="PANTHER" id="PTHR43847:SF1">
    <property type="entry name" value="BLL3993 PROTEIN"/>
    <property type="match status" value="1"/>
</dbReference>
<feature type="transmembrane region" description="Helical" evidence="5">
    <location>
        <begin position="306"/>
        <end position="325"/>
    </location>
</feature>
<dbReference type="InterPro" id="IPR052527">
    <property type="entry name" value="Metal_cation-efflux_comp"/>
</dbReference>
<evidence type="ECO:0000313" key="7">
    <source>
        <dbReference type="Proteomes" id="UP001595904"/>
    </source>
</evidence>
<evidence type="ECO:0000256" key="1">
    <source>
        <dbReference type="ARBA" id="ARBA00004141"/>
    </source>
</evidence>
<feature type="transmembrane region" description="Helical" evidence="5">
    <location>
        <begin position="35"/>
        <end position="53"/>
    </location>
</feature>
<accession>A0ABV8T2J3</accession>
<feature type="transmembrane region" description="Helical" evidence="5">
    <location>
        <begin position="179"/>
        <end position="201"/>
    </location>
</feature>
<dbReference type="EC" id="2.1.1.100" evidence="6"/>
<dbReference type="GO" id="GO:0032259">
    <property type="term" value="P:methylation"/>
    <property type="evidence" value="ECO:0007669"/>
    <property type="project" value="UniProtKB-KW"/>
</dbReference>
<feature type="transmembrane region" description="Helical" evidence="5">
    <location>
        <begin position="213"/>
        <end position="230"/>
    </location>
</feature>
<feature type="transmembrane region" description="Helical" evidence="5">
    <location>
        <begin position="252"/>
        <end position="277"/>
    </location>
</feature>
<keyword evidence="3 5" id="KW-1133">Transmembrane helix</keyword>
<dbReference type="Gene3D" id="1.20.120.1630">
    <property type="match status" value="1"/>
</dbReference>
<feature type="transmembrane region" description="Helical" evidence="5">
    <location>
        <begin position="131"/>
        <end position="152"/>
    </location>
</feature>
<name>A0ABV8T2J3_9GAMM</name>
<dbReference type="GO" id="GO:0004671">
    <property type="term" value="F:protein C-terminal S-isoprenylcysteine carboxyl O-methyltransferase activity"/>
    <property type="evidence" value="ECO:0007669"/>
    <property type="project" value="UniProtKB-EC"/>
</dbReference>
<dbReference type="Pfam" id="PF04140">
    <property type="entry name" value="ICMT"/>
    <property type="match status" value="1"/>
</dbReference>
<evidence type="ECO:0000256" key="2">
    <source>
        <dbReference type="ARBA" id="ARBA00022692"/>
    </source>
</evidence>
<dbReference type="InterPro" id="IPR007269">
    <property type="entry name" value="ICMT_MeTrfase"/>
</dbReference>
<proteinExistence type="predicted"/>
<keyword evidence="7" id="KW-1185">Reference proteome</keyword>
<feature type="transmembrane region" description="Helical" evidence="5">
    <location>
        <begin position="73"/>
        <end position="93"/>
    </location>
</feature>
<sequence>MSTAARVATSKGGLASTLFLSVLVRLCHRRFASNYLSTLAFIGLSCWIISQLSNFHRSMLQGQWQVGDAVITVHALFLALIALYAVILIPYYAAYPWMRSKAFTFAQGMWFALRRDRTNPQLSPLSRQAGLALLLKFFFAPLMINWCLIHIANLSGSLQQLINGIDSGLSGRELFDTSLFWAAFQLILFVDTLLFTIGYIIELPALGNRIRSVEPTFFGWFICLVCYPPFNDFTLRFVEWQSSDFPQFSNDFVHLAVNILVLLALALFSWASVALGFKASNLTNRGIVTHGPYAFVRHPGYAAKNLAWWFGALPVIGTSLAAGQWRALTCSLLALFGWTAIYALRALTEERHLLRSNNGYAEYARKVRWRFVPGVW</sequence>
<dbReference type="EC" id="2.1.1.334" evidence="6"/>
<protein>
    <submittedName>
        <fullName evidence="6">Methyltransferase family protein</fullName>
        <ecNumber evidence="6">2.1.1.100</ecNumber>
        <ecNumber evidence="6">2.1.1.334</ecNumber>
    </submittedName>
</protein>